<gene>
    <name evidence="3" type="ORF">IV56_GL000577</name>
</gene>
<feature type="domain" description="WxL" evidence="2">
    <location>
        <begin position="58"/>
        <end position="271"/>
    </location>
</feature>
<feature type="signal peptide" evidence="1">
    <location>
        <begin position="1"/>
        <end position="33"/>
    </location>
</feature>
<dbReference type="OrthoDB" id="2195097at2"/>
<feature type="chain" id="PRO_5006420783" description="WxL domain-containing protein" evidence="1">
    <location>
        <begin position="34"/>
        <end position="274"/>
    </location>
</feature>
<comment type="caution">
    <text evidence="3">The sequence shown here is derived from an EMBL/GenBank/DDBJ whole genome shotgun (WGS) entry which is preliminary data.</text>
</comment>
<evidence type="ECO:0000256" key="1">
    <source>
        <dbReference type="SAM" id="SignalP"/>
    </source>
</evidence>
<evidence type="ECO:0000313" key="3">
    <source>
        <dbReference type="EMBL" id="KRO16891.1"/>
    </source>
</evidence>
<name>A0A0R2MXI9_9LACO</name>
<dbReference type="AlphaFoldDB" id="A0A0R2MXI9"/>
<sequence>MKRRSKIMKTKVLLASVAVLAGIGGLGAAQVNAADDPMTNQVDATPGTITETQPTGTGTSNATITFDAGSLKLVDVPSFDYGHHALKTAETFDAFPAEEDGGNRTMTPISANAYYDGAVTPAPATPAANKLDRATTSFLHVQDRSGANAGWNVTVQGTVPVNGATQLTDATITFAHSNIANYWVAPGSADGKLTATDDVTTADSKVLLQGTDVSKSTAVPVASLDPSKASAAAGGDFYTDFSKTGSSQMYVPAKVQKSGTFTSTLLWTLTAGVK</sequence>
<dbReference type="PATRIC" id="fig|1293598.4.peg.619"/>
<organism evidence="3 4">
    <name type="scientific">Lacticaseibacillus saniviri JCM 17471 = DSM 24301</name>
    <dbReference type="NCBI Taxonomy" id="1293598"/>
    <lineage>
        <taxon>Bacteria</taxon>
        <taxon>Bacillati</taxon>
        <taxon>Bacillota</taxon>
        <taxon>Bacilli</taxon>
        <taxon>Lactobacillales</taxon>
        <taxon>Lactobacillaceae</taxon>
        <taxon>Lacticaseibacillus</taxon>
    </lineage>
</organism>
<keyword evidence="1" id="KW-0732">Signal</keyword>
<proteinExistence type="predicted"/>
<dbReference type="Pfam" id="PF13731">
    <property type="entry name" value="WxL"/>
    <property type="match status" value="1"/>
</dbReference>
<dbReference type="EMBL" id="JQCE01000027">
    <property type="protein sequence ID" value="KRO16891.1"/>
    <property type="molecule type" value="Genomic_DNA"/>
</dbReference>
<evidence type="ECO:0000259" key="2">
    <source>
        <dbReference type="Pfam" id="PF13731"/>
    </source>
</evidence>
<accession>A0A0R2MXI9</accession>
<dbReference type="InterPro" id="IPR027994">
    <property type="entry name" value="WxL_dom"/>
</dbReference>
<reference evidence="3 4" key="1">
    <citation type="journal article" date="2015" name="Genome Announc.">
        <title>Expanding the biotechnology potential of lactobacilli through comparative genomics of 213 strains and associated genera.</title>
        <authorList>
            <person name="Sun Z."/>
            <person name="Harris H.M."/>
            <person name="McCann A."/>
            <person name="Guo C."/>
            <person name="Argimon S."/>
            <person name="Zhang W."/>
            <person name="Yang X."/>
            <person name="Jeffery I.B."/>
            <person name="Cooney J.C."/>
            <person name="Kagawa T.F."/>
            <person name="Liu W."/>
            <person name="Song Y."/>
            <person name="Salvetti E."/>
            <person name="Wrobel A."/>
            <person name="Rasinkangas P."/>
            <person name="Parkhill J."/>
            <person name="Rea M.C."/>
            <person name="O'Sullivan O."/>
            <person name="Ritari J."/>
            <person name="Douillard F.P."/>
            <person name="Paul Ross R."/>
            <person name="Yang R."/>
            <person name="Briner A.E."/>
            <person name="Felis G.E."/>
            <person name="de Vos W.M."/>
            <person name="Barrangou R."/>
            <person name="Klaenhammer T.R."/>
            <person name="Caufield P.W."/>
            <person name="Cui Y."/>
            <person name="Zhang H."/>
            <person name="O'Toole P.W."/>
        </authorList>
    </citation>
    <scope>NUCLEOTIDE SEQUENCE [LARGE SCALE GENOMIC DNA]</scope>
    <source>
        <strain evidence="3 4">DSM 24301</strain>
    </source>
</reference>
<dbReference type="Proteomes" id="UP000050969">
    <property type="component" value="Unassembled WGS sequence"/>
</dbReference>
<dbReference type="STRING" id="1293598.IV56_GL000577"/>
<protein>
    <recommendedName>
        <fullName evidence="2">WxL domain-containing protein</fullName>
    </recommendedName>
</protein>
<evidence type="ECO:0000313" key="4">
    <source>
        <dbReference type="Proteomes" id="UP000050969"/>
    </source>
</evidence>
<keyword evidence="4" id="KW-1185">Reference proteome</keyword>